<comment type="caution">
    <text evidence="2">The sequence shown here is derived from an EMBL/GenBank/DDBJ whole genome shotgun (WGS) entry which is preliminary data.</text>
</comment>
<feature type="compositionally biased region" description="Polar residues" evidence="1">
    <location>
        <begin position="216"/>
        <end position="230"/>
    </location>
</feature>
<proteinExistence type="predicted"/>
<protein>
    <submittedName>
        <fullName evidence="2">Uncharacterized protein</fullName>
    </submittedName>
</protein>
<evidence type="ECO:0000313" key="2">
    <source>
        <dbReference type="EMBL" id="KAF9995095.1"/>
    </source>
</evidence>
<dbReference type="Proteomes" id="UP000749646">
    <property type="component" value="Unassembled WGS sequence"/>
</dbReference>
<feature type="region of interest" description="Disordered" evidence="1">
    <location>
        <begin position="104"/>
        <end position="132"/>
    </location>
</feature>
<feature type="region of interest" description="Disordered" evidence="1">
    <location>
        <begin position="216"/>
        <end position="250"/>
    </location>
</feature>
<feature type="non-terminal residue" evidence="2">
    <location>
        <position position="1"/>
    </location>
</feature>
<gene>
    <name evidence="2" type="ORF">BGZ65_009282</name>
</gene>
<organism evidence="2 3">
    <name type="scientific">Modicella reniformis</name>
    <dbReference type="NCBI Taxonomy" id="1440133"/>
    <lineage>
        <taxon>Eukaryota</taxon>
        <taxon>Fungi</taxon>
        <taxon>Fungi incertae sedis</taxon>
        <taxon>Mucoromycota</taxon>
        <taxon>Mortierellomycotina</taxon>
        <taxon>Mortierellomycetes</taxon>
        <taxon>Mortierellales</taxon>
        <taxon>Mortierellaceae</taxon>
        <taxon>Modicella</taxon>
    </lineage>
</organism>
<feature type="region of interest" description="Disordered" evidence="1">
    <location>
        <begin position="1"/>
        <end position="34"/>
    </location>
</feature>
<feature type="compositionally biased region" description="Polar residues" evidence="1">
    <location>
        <begin position="104"/>
        <end position="114"/>
    </location>
</feature>
<name>A0A9P6ME72_9FUNG</name>
<sequence>MSQDSTRTGVVEAETLTDLSTAEDLSEAESPSLDLPIVIHSTLPSKALSIISTELSPTIPKPSPSTTTTTSTIDKSIPFETESHGQDVHQQHTPTLAAITTLADGSSIPSNQNPVLEDDDLSNPKGDGVDSERFPRDLLVVRNGNQEYVDCHIGQTVVIDDEVAVAQMRIVFPKAFSSSKHSRISPSLPPLKTSIISSSATKITSNNHNNKNGIVNYSGTWNENQSNSDPSNEDRDPYAGGLEINYSPSTVASSPSDCSSPFVLPPIPSFSEIGLAFHKTSTHSAESVANQTSDMCIKSQEEDSVSKPQRAPVLLQCNYQDTDDSKNLLEDAPDYDPSIFDHIQSDDNEAYILWSTASDTGTTAASSSADVSRIKAPPSSDNLSGHSHPVSPMLTKPVDKLGGSIPFIRPGSAAGLLSSRSTLASNVAVNSSTPLNRPSDERIIMAATVEKLVEKLTSEI</sequence>
<dbReference type="AlphaFoldDB" id="A0A9P6ME72"/>
<feature type="region of interest" description="Disordered" evidence="1">
    <location>
        <begin position="364"/>
        <end position="389"/>
    </location>
</feature>
<evidence type="ECO:0000256" key="1">
    <source>
        <dbReference type="SAM" id="MobiDB-lite"/>
    </source>
</evidence>
<evidence type="ECO:0000313" key="3">
    <source>
        <dbReference type="Proteomes" id="UP000749646"/>
    </source>
</evidence>
<dbReference type="EMBL" id="JAAAHW010001426">
    <property type="protein sequence ID" value="KAF9995095.1"/>
    <property type="molecule type" value="Genomic_DNA"/>
</dbReference>
<reference evidence="2" key="1">
    <citation type="journal article" date="2020" name="Fungal Divers.">
        <title>Resolving the Mortierellaceae phylogeny through synthesis of multi-gene phylogenetics and phylogenomics.</title>
        <authorList>
            <person name="Vandepol N."/>
            <person name="Liber J."/>
            <person name="Desiro A."/>
            <person name="Na H."/>
            <person name="Kennedy M."/>
            <person name="Barry K."/>
            <person name="Grigoriev I.V."/>
            <person name="Miller A.N."/>
            <person name="O'Donnell K."/>
            <person name="Stajich J.E."/>
            <person name="Bonito G."/>
        </authorList>
    </citation>
    <scope>NUCLEOTIDE SEQUENCE</scope>
    <source>
        <strain evidence="2">MES-2147</strain>
    </source>
</reference>
<keyword evidence="3" id="KW-1185">Reference proteome</keyword>
<accession>A0A9P6ME72</accession>